<reference evidence="3 4" key="1">
    <citation type="submission" date="2015-03" db="EMBL/GenBank/DDBJ databases">
        <title>Draft genome sequences of the Burkholderia contaminans strains LMG 23361 and FFH2055 and Burkholderia cenocepacia K56-2.</title>
        <authorList>
            <person name="Bloodworth R.A."/>
            <person name="Selin C."/>
            <person name="Lopez De Volder M.A."/>
            <person name="Degrossi J."/>
            <person name="Drevinek P."/>
            <person name="Galanternik L."/>
            <person name="Cardona S.T."/>
        </authorList>
    </citation>
    <scope>NUCLEOTIDE SEQUENCE [LARGE SCALE GENOMIC DNA]</scope>
    <source>
        <strain evidence="3 4">LMG 23361</strain>
    </source>
</reference>
<dbReference type="PANTHER" id="PTHR37089">
    <property type="entry name" value="PROTEIN U-RELATED"/>
    <property type="match status" value="1"/>
</dbReference>
<dbReference type="AlphaFoldDB" id="A0ABD4AS27"/>
<dbReference type="GeneID" id="93192469"/>
<evidence type="ECO:0000259" key="2">
    <source>
        <dbReference type="Pfam" id="PF05229"/>
    </source>
</evidence>
<dbReference type="RefSeq" id="WP_046196275.1">
    <property type="nucleotide sequence ID" value="NZ_LASD01000008.1"/>
</dbReference>
<evidence type="ECO:0000313" key="4">
    <source>
        <dbReference type="Proteomes" id="UP000034400"/>
    </source>
</evidence>
<protein>
    <recommendedName>
        <fullName evidence="2">Spore coat protein U/FanG domain-containing protein</fullName>
    </recommendedName>
</protein>
<evidence type="ECO:0000313" key="3">
    <source>
        <dbReference type="EMBL" id="KKL40210.1"/>
    </source>
</evidence>
<feature type="domain" description="Spore coat protein U/FanG" evidence="2">
    <location>
        <begin position="26"/>
        <end position="148"/>
    </location>
</feature>
<dbReference type="SMART" id="SM00972">
    <property type="entry name" value="SCPU"/>
    <property type="match status" value="2"/>
</dbReference>
<accession>A0ABD4AS27</accession>
<evidence type="ECO:0000256" key="1">
    <source>
        <dbReference type="SAM" id="SignalP"/>
    </source>
</evidence>
<comment type="caution">
    <text evidence="3">The sequence shown here is derived from an EMBL/GenBank/DDBJ whole genome shotgun (WGS) entry which is preliminary data.</text>
</comment>
<dbReference type="EMBL" id="LASD01000008">
    <property type="protein sequence ID" value="KKL40210.1"/>
    <property type="molecule type" value="Genomic_DNA"/>
</dbReference>
<gene>
    <name evidence="3" type="ORF">WR31_20435</name>
</gene>
<sequence>MPDDTVKIALLVLVAFIAWCGSPRHAQAESCTATASNVSFGSVSPISNAPVAATGTVSVTCTWSTVSLTPNVLVCLNLGGTSPRSLVNGSNAMQYDLYLDGGHSVAWGSVYSGTTPASVTLVKPALGTSASATVTVYGQITGNQPTVPTTGNSTTIYSQTFGGNTTSINTGFYLLGAPTCATLTTSNGTFPFSATANVVNNCNISATNVSFGTASLLSGSLTASGSITAQCTNGDAWQIALNGGSSGSVTARQMQRSGGGGAIGYGLYTDAARSIAWGDGTGGSSTVTGVGTGTSQVVTVYGAVPAQTTPAPGNYSDTITATISF</sequence>
<feature type="domain" description="Spore coat protein U/FanG" evidence="2">
    <location>
        <begin position="189"/>
        <end position="322"/>
    </location>
</feature>
<dbReference type="InterPro" id="IPR007893">
    <property type="entry name" value="Spore_coat_U/FanG"/>
</dbReference>
<dbReference type="Pfam" id="PF05229">
    <property type="entry name" value="SCPU"/>
    <property type="match status" value="2"/>
</dbReference>
<dbReference type="PANTHER" id="PTHR37089:SF4">
    <property type="entry name" value="EXPORTED PROTEIN"/>
    <property type="match status" value="1"/>
</dbReference>
<feature type="signal peptide" evidence="1">
    <location>
        <begin position="1"/>
        <end position="28"/>
    </location>
</feature>
<keyword evidence="1" id="KW-0732">Signal</keyword>
<organism evidence="3 4">
    <name type="scientific">Burkholderia contaminans LMG 23361</name>
    <dbReference type="NCBI Taxonomy" id="1334628"/>
    <lineage>
        <taxon>Bacteria</taxon>
        <taxon>Pseudomonadati</taxon>
        <taxon>Pseudomonadota</taxon>
        <taxon>Betaproteobacteria</taxon>
        <taxon>Burkholderiales</taxon>
        <taxon>Burkholderiaceae</taxon>
        <taxon>Burkholderia</taxon>
        <taxon>Burkholderia cepacia complex</taxon>
    </lineage>
</organism>
<proteinExistence type="predicted"/>
<feature type="chain" id="PRO_5044770127" description="Spore coat protein U/FanG domain-containing protein" evidence="1">
    <location>
        <begin position="29"/>
        <end position="325"/>
    </location>
</feature>
<dbReference type="Proteomes" id="UP000034400">
    <property type="component" value="Unassembled WGS sequence"/>
</dbReference>
<dbReference type="InterPro" id="IPR053167">
    <property type="entry name" value="Spore_coat_component"/>
</dbReference>
<name>A0ABD4AS27_9BURK</name>